<keyword evidence="4" id="KW-1185">Reference proteome</keyword>
<dbReference type="InterPro" id="IPR016137">
    <property type="entry name" value="RGS"/>
</dbReference>
<feature type="domain" description="RGS" evidence="2">
    <location>
        <begin position="27"/>
        <end position="90"/>
    </location>
</feature>
<proteinExistence type="predicted"/>
<evidence type="ECO:0000256" key="1">
    <source>
        <dbReference type="ARBA" id="ARBA00022468"/>
    </source>
</evidence>
<organism evidence="3 4">
    <name type="scientific">Goodea atripinnis</name>
    <dbReference type="NCBI Taxonomy" id="208336"/>
    <lineage>
        <taxon>Eukaryota</taxon>
        <taxon>Metazoa</taxon>
        <taxon>Chordata</taxon>
        <taxon>Craniata</taxon>
        <taxon>Vertebrata</taxon>
        <taxon>Euteleostomi</taxon>
        <taxon>Actinopterygii</taxon>
        <taxon>Neopterygii</taxon>
        <taxon>Teleostei</taxon>
        <taxon>Neoteleostei</taxon>
        <taxon>Acanthomorphata</taxon>
        <taxon>Ovalentaria</taxon>
        <taxon>Atherinomorphae</taxon>
        <taxon>Cyprinodontiformes</taxon>
        <taxon>Goodeidae</taxon>
        <taxon>Goodea</taxon>
    </lineage>
</organism>
<dbReference type="SUPFAM" id="SSF48097">
    <property type="entry name" value="Regulator of G-protein signaling, RGS"/>
    <property type="match status" value="1"/>
</dbReference>
<feature type="non-terminal residue" evidence="3">
    <location>
        <position position="1"/>
    </location>
</feature>
<dbReference type="InterPro" id="IPR036305">
    <property type="entry name" value="RGS_sf"/>
</dbReference>
<dbReference type="PRINTS" id="PR01301">
    <property type="entry name" value="RGSPROTEIN"/>
</dbReference>
<evidence type="ECO:0000259" key="2">
    <source>
        <dbReference type="PROSITE" id="PS50132"/>
    </source>
</evidence>
<dbReference type="EMBL" id="JAHRIO010060356">
    <property type="protein sequence ID" value="MEQ2177823.1"/>
    <property type="molecule type" value="Genomic_DNA"/>
</dbReference>
<dbReference type="PROSITE" id="PS50132">
    <property type="entry name" value="RGS"/>
    <property type="match status" value="1"/>
</dbReference>
<dbReference type="SMART" id="SM00315">
    <property type="entry name" value="RGS"/>
    <property type="match status" value="1"/>
</dbReference>
<evidence type="ECO:0000313" key="3">
    <source>
        <dbReference type="EMBL" id="MEQ2177823.1"/>
    </source>
</evidence>
<protein>
    <recommendedName>
        <fullName evidence="2">RGS domain-containing protein</fullName>
    </recommendedName>
</protein>
<name>A0ABV0P511_9TELE</name>
<dbReference type="Gene3D" id="1.10.196.10">
    <property type="match status" value="2"/>
</dbReference>
<reference evidence="3 4" key="1">
    <citation type="submission" date="2021-06" db="EMBL/GenBank/DDBJ databases">
        <authorList>
            <person name="Palmer J.M."/>
        </authorList>
    </citation>
    <scope>NUCLEOTIDE SEQUENCE [LARGE SCALE GENOMIC DNA]</scope>
    <source>
        <strain evidence="3 4">GA_2019</strain>
        <tissue evidence="3">Muscle</tissue>
    </source>
</reference>
<dbReference type="InterPro" id="IPR046995">
    <property type="entry name" value="RGS10/12/14-like"/>
</dbReference>
<comment type="caution">
    <text evidence="3">The sequence shown here is derived from an EMBL/GenBank/DDBJ whole genome shotgun (WGS) entry which is preliminary data.</text>
</comment>
<dbReference type="PANTHER" id="PTHR45945">
    <property type="entry name" value="REGULATOR OF G-PROTEIN SIGNALING LOCO"/>
    <property type="match status" value="1"/>
</dbReference>
<dbReference type="Proteomes" id="UP001476798">
    <property type="component" value="Unassembled WGS sequence"/>
</dbReference>
<dbReference type="PANTHER" id="PTHR45945:SF2">
    <property type="entry name" value="REGULATOR OF G-PROTEIN SIGNALING 14"/>
    <property type="match status" value="1"/>
</dbReference>
<keyword evidence="1" id="KW-0343">GTPase activation</keyword>
<sequence>SQAVSSLPGTPGGDVNPANSVLSWAVSFEKLLEDPCGVAYFTAFLKSEVSAENILFWQECEKFRKIPATSLDQLMKMDSYRRFVRSPLYQRCTLASVEGIHLPQLSTEPVSIGSWEDMVNRSPPSDKKVNKIKHRAMEAHYSC</sequence>
<accession>A0ABV0P511</accession>
<dbReference type="Pfam" id="PF00615">
    <property type="entry name" value="RGS"/>
    <property type="match status" value="1"/>
</dbReference>
<dbReference type="InterPro" id="IPR024066">
    <property type="entry name" value="RGS_subdom1/3"/>
</dbReference>
<gene>
    <name evidence="3" type="ORF">GOODEAATRI_007577</name>
</gene>
<evidence type="ECO:0000313" key="4">
    <source>
        <dbReference type="Proteomes" id="UP001476798"/>
    </source>
</evidence>